<dbReference type="Proteomes" id="UP000316747">
    <property type="component" value="Unassembled WGS sequence"/>
</dbReference>
<name>A0A543I364_9MICO</name>
<dbReference type="InterPro" id="IPR013482">
    <property type="entry name" value="Molybde_CF_guanTrfase"/>
</dbReference>
<feature type="domain" description="MobA-like NTP transferase" evidence="8">
    <location>
        <begin position="23"/>
        <end position="173"/>
    </location>
</feature>
<dbReference type="InterPro" id="IPR025877">
    <property type="entry name" value="MobA-like_NTP_Trfase"/>
</dbReference>
<dbReference type="SUPFAM" id="SSF53448">
    <property type="entry name" value="Nucleotide-diphospho-sugar transferases"/>
    <property type="match status" value="1"/>
</dbReference>
<dbReference type="OrthoDB" id="4408226at2"/>
<evidence type="ECO:0000313" key="9">
    <source>
        <dbReference type="EMBL" id="TQM65032.1"/>
    </source>
</evidence>
<evidence type="ECO:0000256" key="5">
    <source>
        <dbReference type="ARBA" id="ARBA00022842"/>
    </source>
</evidence>
<gene>
    <name evidence="9" type="ORF">FBY41_1414</name>
</gene>
<keyword evidence="5" id="KW-0460">Magnesium</keyword>
<dbReference type="Gene3D" id="3.90.550.10">
    <property type="entry name" value="Spore Coat Polysaccharide Biosynthesis Protein SpsA, Chain A"/>
    <property type="match status" value="1"/>
</dbReference>
<evidence type="ECO:0000256" key="2">
    <source>
        <dbReference type="ARBA" id="ARBA00022679"/>
    </source>
</evidence>
<keyword evidence="10" id="KW-1185">Reference proteome</keyword>
<dbReference type="GO" id="GO:0016779">
    <property type="term" value="F:nucleotidyltransferase activity"/>
    <property type="evidence" value="ECO:0007669"/>
    <property type="project" value="UniProtKB-ARBA"/>
</dbReference>
<dbReference type="PANTHER" id="PTHR19136">
    <property type="entry name" value="MOLYBDENUM COFACTOR GUANYLYLTRANSFERASE"/>
    <property type="match status" value="1"/>
</dbReference>
<protein>
    <submittedName>
        <fullName evidence="9">Molybdopterin-guanine dinucleotide biosynthesis protein A</fullName>
    </submittedName>
</protein>
<evidence type="ECO:0000256" key="3">
    <source>
        <dbReference type="ARBA" id="ARBA00022723"/>
    </source>
</evidence>
<dbReference type="GO" id="GO:0046872">
    <property type="term" value="F:metal ion binding"/>
    <property type="evidence" value="ECO:0007669"/>
    <property type="project" value="UniProtKB-KW"/>
</dbReference>
<sequence>MSPACQTPLVEPSPPVLPYAVSVLVLTGGASRRMGSHKPSLEVGDLPMVVRVLEAARPRPVLVVGRGDDVPGGIPVLVEDPPGGGPVAAIAAGVRHLPGETDVVVVLAADLPFVTSGHLDRLASAAMTGAAGATGGAVTVDPTGRRNWLCSAWPRTALAAALDRLGDPSGRSMRDLAAGLRPAEVADTDGVADDVDTPDDLVQARERVAGEGSPT</sequence>
<keyword evidence="1" id="KW-0963">Cytoplasm</keyword>
<accession>A0A543I364</accession>
<reference evidence="9 10" key="1">
    <citation type="submission" date="2019-06" db="EMBL/GenBank/DDBJ databases">
        <title>Genome sequencing of plant associated microbes to promote plant fitness in Sorghum bicolor and Oryza sativa.</title>
        <authorList>
            <person name="Coleman-Derr D."/>
        </authorList>
    </citation>
    <scope>NUCLEOTIDE SEQUENCE [LARGE SCALE GENOMIC DNA]</scope>
    <source>
        <strain evidence="9 10">KV-663</strain>
    </source>
</reference>
<keyword evidence="6" id="KW-0342">GTP-binding</keyword>
<keyword evidence="3" id="KW-0479">Metal-binding</keyword>
<evidence type="ECO:0000256" key="7">
    <source>
        <dbReference type="ARBA" id="ARBA00023150"/>
    </source>
</evidence>
<keyword evidence="4" id="KW-0547">Nucleotide-binding</keyword>
<comment type="caution">
    <text evidence="9">The sequence shown here is derived from an EMBL/GenBank/DDBJ whole genome shotgun (WGS) entry which is preliminary data.</text>
</comment>
<evidence type="ECO:0000256" key="4">
    <source>
        <dbReference type="ARBA" id="ARBA00022741"/>
    </source>
</evidence>
<dbReference type="AlphaFoldDB" id="A0A543I364"/>
<keyword evidence="7" id="KW-0501">Molybdenum cofactor biosynthesis</keyword>
<dbReference type="Pfam" id="PF12804">
    <property type="entry name" value="NTP_transf_3"/>
    <property type="match status" value="1"/>
</dbReference>
<dbReference type="CDD" id="cd02503">
    <property type="entry name" value="MobA"/>
    <property type="match status" value="1"/>
</dbReference>
<dbReference type="EMBL" id="VFPM01000001">
    <property type="protein sequence ID" value="TQM65032.1"/>
    <property type="molecule type" value="Genomic_DNA"/>
</dbReference>
<evidence type="ECO:0000313" key="10">
    <source>
        <dbReference type="Proteomes" id="UP000316747"/>
    </source>
</evidence>
<dbReference type="InterPro" id="IPR029044">
    <property type="entry name" value="Nucleotide-diphossugar_trans"/>
</dbReference>
<keyword evidence="2" id="KW-0808">Transferase</keyword>
<dbReference type="GO" id="GO:0005525">
    <property type="term" value="F:GTP binding"/>
    <property type="evidence" value="ECO:0007669"/>
    <property type="project" value="UniProtKB-KW"/>
</dbReference>
<proteinExistence type="predicted"/>
<dbReference type="GO" id="GO:0006777">
    <property type="term" value="P:Mo-molybdopterin cofactor biosynthetic process"/>
    <property type="evidence" value="ECO:0007669"/>
    <property type="project" value="UniProtKB-KW"/>
</dbReference>
<evidence type="ECO:0000259" key="8">
    <source>
        <dbReference type="Pfam" id="PF12804"/>
    </source>
</evidence>
<evidence type="ECO:0000256" key="6">
    <source>
        <dbReference type="ARBA" id="ARBA00023134"/>
    </source>
</evidence>
<dbReference type="PANTHER" id="PTHR19136:SF81">
    <property type="entry name" value="MOLYBDENUM COFACTOR GUANYLYLTRANSFERASE"/>
    <property type="match status" value="1"/>
</dbReference>
<evidence type="ECO:0000256" key="1">
    <source>
        <dbReference type="ARBA" id="ARBA00022490"/>
    </source>
</evidence>
<organism evidence="9 10">
    <name type="scientific">Humibacillus xanthopallidus</name>
    <dbReference type="NCBI Taxonomy" id="412689"/>
    <lineage>
        <taxon>Bacteria</taxon>
        <taxon>Bacillati</taxon>
        <taxon>Actinomycetota</taxon>
        <taxon>Actinomycetes</taxon>
        <taxon>Micrococcales</taxon>
        <taxon>Intrasporangiaceae</taxon>
        <taxon>Humibacillus</taxon>
    </lineage>
</organism>